<accession>J3M1H1</accession>
<dbReference type="Gramene" id="OB04G32460.1">
    <property type="protein sequence ID" value="OB04G32460.1"/>
    <property type="gene ID" value="OB04G32460"/>
</dbReference>
<sequence>MIHYCFKPIYMHRIIELVFISRLSEKNAQSCINNRRIMWVSFSSICRFNVRKLIWSCMAYPKWWLSVGTTSRFFCIPPCCPESKMEKKKGKYTVKKTFHYNKKEKKRGRKRRAKYTRPPATCSAVLVRVHGCVLILPHFAHSFFSHFAWDFYNEKNRHV</sequence>
<reference evidence="1" key="2">
    <citation type="submission" date="2013-04" db="UniProtKB">
        <authorList>
            <consortium name="EnsemblPlants"/>
        </authorList>
    </citation>
    <scope>IDENTIFICATION</scope>
</reference>
<dbReference type="AlphaFoldDB" id="J3M1H1"/>
<proteinExistence type="predicted"/>
<dbReference type="EnsemblPlants" id="OB04G32460.1">
    <property type="protein sequence ID" value="OB04G32460.1"/>
    <property type="gene ID" value="OB04G32460"/>
</dbReference>
<dbReference type="HOGENOM" id="CLU_1663461_0_0_1"/>
<protein>
    <submittedName>
        <fullName evidence="1">Uncharacterized protein</fullName>
    </submittedName>
</protein>
<keyword evidence="2" id="KW-1185">Reference proteome</keyword>
<name>J3M1H1_ORYBR</name>
<evidence type="ECO:0000313" key="1">
    <source>
        <dbReference type="EnsemblPlants" id="OB04G32460.1"/>
    </source>
</evidence>
<dbReference type="Proteomes" id="UP000006038">
    <property type="component" value="Chromosome 4"/>
</dbReference>
<organism evidence="1">
    <name type="scientific">Oryza brachyantha</name>
    <name type="common">malo sina</name>
    <dbReference type="NCBI Taxonomy" id="4533"/>
    <lineage>
        <taxon>Eukaryota</taxon>
        <taxon>Viridiplantae</taxon>
        <taxon>Streptophyta</taxon>
        <taxon>Embryophyta</taxon>
        <taxon>Tracheophyta</taxon>
        <taxon>Spermatophyta</taxon>
        <taxon>Magnoliopsida</taxon>
        <taxon>Liliopsida</taxon>
        <taxon>Poales</taxon>
        <taxon>Poaceae</taxon>
        <taxon>BOP clade</taxon>
        <taxon>Oryzoideae</taxon>
        <taxon>Oryzeae</taxon>
        <taxon>Oryzinae</taxon>
        <taxon>Oryza</taxon>
    </lineage>
</organism>
<reference evidence="1" key="1">
    <citation type="journal article" date="2013" name="Nat. Commun.">
        <title>Whole-genome sequencing of Oryza brachyantha reveals mechanisms underlying Oryza genome evolution.</title>
        <authorList>
            <person name="Chen J."/>
            <person name="Huang Q."/>
            <person name="Gao D."/>
            <person name="Wang J."/>
            <person name="Lang Y."/>
            <person name="Liu T."/>
            <person name="Li B."/>
            <person name="Bai Z."/>
            <person name="Luis Goicoechea J."/>
            <person name="Liang C."/>
            <person name="Chen C."/>
            <person name="Zhang W."/>
            <person name="Sun S."/>
            <person name="Liao Y."/>
            <person name="Zhang X."/>
            <person name="Yang L."/>
            <person name="Song C."/>
            <person name="Wang M."/>
            <person name="Shi J."/>
            <person name="Liu G."/>
            <person name="Liu J."/>
            <person name="Zhou H."/>
            <person name="Zhou W."/>
            <person name="Yu Q."/>
            <person name="An N."/>
            <person name="Chen Y."/>
            <person name="Cai Q."/>
            <person name="Wang B."/>
            <person name="Liu B."/>
            <person name="Min J."/>
            <person name="Huang Y."/>
            <person name="Wu H."/>
            <person name="Li Z."/>
            <person name="Zhang Y."/>
            <person name="Yin Y."/>
            <person name="Song W."/>
            <person name="Jiang J."/>
            <person name="Jackson S.A."/>
            <person name="Wing R.A."/>
            <person name="Wang J."/>
            <person name="Chen M."/>
        </authorList>
    </citation>
    <scope>NUCLEOTIDE SEQUENCE [LARGE SCALE GENOMIC DNA]</scope>
    <source>
        <strain evidence="1">cv. IRGC 101232</strain>
    </source>
</reference>
<evidence type="ECO:0000313" key="2">
    <source>
        <dbReference type="Proteomes" id="UP000006038"/>
    </source>
</evidence>